<organism evidence="1 2">
    <name type="scientific">Paenibacillus rigui</name>
    <dbReference type="NCBI Taxonomy" id="554312"/>
    <lineage>
        <taxon>Bacteria</taxon>
        <taxon>Bacillati</taxon>
        <taxon>Bacillota</taxon>
        <taxon>Bacilli</taxon>
        <taxon>Bacillales</taxon>
        <taxon>Paenibacillaceae</taxon>
        <taxon>Paenibacillus</taxon>
    </lineage>
</organism>
<protein>
    <submittedName>
        <fullName evidence="1">Uncharacterized protein</fullName>
    </submittedName>
</protein>
<evidence type="ECO:0000313" key="2">
    <source>
        <dbReference type="Proteomes" id="UP000215509"/>
    </source>
</evidence>
<comment type="caution">
    <text evidence="1">The sequence shown here is derived from an EMBL/GenBank/DDBJ whole genome shotgun (WGS) entry which is preliminary data.</text>
</comment>
<dbReference type="Proteomes" id="UP000215509">
    <property type="component" value="Unassembled WGS sequence"/>
</dbReference>
<dbReference type="RefSeq" id="WP_094015832.1">
    <property type="nucleotide sequence ID" value="NZ_NMQW01000023.1"/>
</dbReference>
<evidence type="ECO:0000313" key="1">
    <source>
        <dbReference type="EMBL" id="OXM85069.1"/>
    </source>
</evidence>
<gene>
    <name evidence="1" type="ORF">CF651_15765</name>
</gene>
<reference evidence="1 2" key="1">
    <citation type="submission" date="2017-07" db="EMBL/GenBank/DDBJ databases">
        <title>Genome sequencing and assembly of Paenibacillus rigui.</title>
        <authorList>
            <person name="Mayilraj S."/>
        </authorList>
    </citation>
    <scope>NUCLEOTIDE SEQUENCE [LARGE SCALE GENOMIC DNA]</scope>
    <source>
        <strain evidence="1 2">JCM 16352</strain>
    </source>
</reference>
<name>A0A229UQB0_9BACL</name>
<accession>A0A229UQB0</accession>
<proteinExistence type="predicted"/>
<dbReference type="OrthoDB" id="2379614at2"/>
<dbReference type="AlphaFoldDB" id="A0A229UQB0"/>
<dbReference type="EMBL" id="NMQW01000023">
    <property type="protein sequence ID" value="OXM85069.1"/>
    <property type="molecule type" value="Genomic_DNA"/>
</dbReference>
<keyword evidence="2" id="KW-1185">Reference proteome</keyword>
<sequence>MKYLVFNPTVRSEFPYPAFLDRLPQPEAVIQMEAAALPGLKDWNAEEYTAIVASPFWITTVLSFRPKKIICWMEPCPKGVAAGLWNKYYGLLAASSQLVVTPSERIYMEQCLQRDAVFWIETAPAVTQEEQAHHMEQEQILDQALAAFSCGEPLELWVTKQWEARERYYTGLHAVLGPHETISYLLASYQYFLGRPEARDTLTVSFEQMLLQDFHDCLHSHVRFFSAMEARFGSLEKAVRQFEITAFSAEDRALTAKLYQWLQQGWPELVKAELYRVNEDYRSAIQLLERMPEEGQAPLLKLQNYIHVFRWEEALTFIDRSLLPLGYPAAEPILRGTLHLIHNRRRMAITDFLRESMKDWHALSHLDDMAAFEQASLAILTGEEKVE</sequence>